<dbReference type="EMBL" id="JAGMUV010000018">
    <property type="protein sequence ID" value="KAH7129039.1"/>
    <property type="molecule type" value="Genomic_DNA"/>
</dbReference>
<evidence type="ECO:0000313" key="2">
    <source>
        <dbReference type="Proteomes" id="UP000738349"/>
    </source>
</evidence>
<evidence type="ECO:0000313" key="1">
    <source>
        <dbReference type="EMBL" id="KAH7129039.1"/>
    </source>
</evidence>
<organism evidence="1 2">
    <name type="scientific">Dactylonectria macrodidyma</name>
    <dbReference type="NCBI Taxonomy" id="307937"/>
    <lineage>
        <taxon>Eukaryota</taxon>
        <taxon>Fungi</taxon>
        <taxon>Dikarya</taxon>
        <taxon>Ascomycota</taxon>
        <taxon>Pezizomycotina</taxon>
        <taxon>Sordariomycetes</taxon>
        <taxon>Hypocreomycetidae</taxon>
        <taxon>Hypocreales</taxon>
        <taxon>Nectriaceae</taxon>
        <taxon>Dactylonectria</taxon>
    </lineage>
</organism>
<protein>
    <submittedName>
        <fullName evidence="1">Uncharacterized protein</fullName>
    </submittedName>
</protein>
<comment type="caution">
    <text evidence="1">The sequence shown here is derived from an EMBL/GenBank/DDBJ whole genome shotgun (WGS) entry which is preliminary data.</text>
</comment>
<dbReference type="Proteomes" id="UP000738349">
    <property type="component" value="Unassembled WGS sequence"/>
</dbReference>
<keyword evidence="2" id="KW-1185">Reference proteome</keyword>
<accession>A0A9P9DYY5</accession>
<proteinExistence type="predicted"/>
<name>A0A9P9DYY5_9HYPO</name>
<dbReference type="AlphaFoldDB" id="A0A9P9DYY5"/>
<gene>
    <name evidence="1" type="ORF">EDB81DRAFT_764188</name>
</gene>
<sequence>MVCVAIARASFGVGKVIVETVAAGDKFEYIILSLNLLAELKIVSPLPMPTSRSKLKAIRALEDSALEYIAVCNSFFLDYLGVPYILTAIAYIPNVFIDLGWFPLSPRIPVTLAASLWPSWMWRTGSTMLEAVKVAEELTGNLDISLNSLNKEFPDIEPLTWHIARRCDKPYTNTNVAIVCPKPTVEEIQVFSLTASKICMDLAIITEYAPSLRSIDSVAIFRYTAVNNR</sequence>
<reference evidence="1" key="1">
    <citation type="journal article" date="2021" name="Nat. Commun.">
        <title>Genetic determinants of endophytism in the Arabidopsis root mycobiome.</title>
        <authorList>
            <person name="Mesny F."/>
            <person name="Miyauchi S."/>
            <person name="Thiergart T."/>
            <person name="Pickel B."/>
            <person name="Atanasova L."/>
            <person name="Karlsson M."/>
            <person name="Huettel B."/>
            <person name="Barry K.W."/>
            <person name="Haridas S."/>
            <person name="Chen C."/>
            <person name="Bauer D."/>
            <person name="Andreopoulos W."/>
            <person name="Pangilinan J."/>
            <person name="LaButti K."/>
            <person name="Riley R."/>
            <person name="Lipzen A."/>
            <person name="Clum A."/>
            <person name="Drula E."/>
            <person name="Henrissat B."/>
            <person name="Kohler A."/>
            <person name="Grigoriev I.V."/>
            <person name="Martin F.M."/>
            <person name="Hacquard S."/>
        </authorList>
    </citation>
    <scope>NUCLEOTIDE SEQUENCE</scope>
    <source>
        <strain evidence="1">MPI-CAGE-AT-0147</strain>
    </source>
</reference>